<keyword evidence="4" id="KW-0862">Zinc</keyword>
<dbReference type="EMBL" id="QGKW02001660">
    <property type="protein sequence ID" value="KAF2581604.1"/>
    <property type="molecule type" value="Genomic_DNA"/>
</dbReference>
<gene>
    <name evidence="7" type="ORF">F2Q68_00000764</name>
</gene>
<evidence type="ECO:0000256" key="5">
    <source>
        <dbReference type="SAM" id="MobiDB-lite"/>
    </source>
</evidence>
<evidence type="ECO:0000256" key="1">
    <source>
        <dbReference type="ARBA" id="ARBA00008354"/>
    </source>
</evidence>
<dbReference type="Gene3D" id="2.60.120.1040">
    <property type="entry name" value="ZPR1, A/B domain"/>
    <property type="match status" value="2"/>
</dbReference>
<accession>A0A8S9JHZ8</accession>
<dbReference type="Gene3D" id="2.20.25.420">
    <property type="entry name" value="ZPR1, zinc finger domain"/>
    <property type="match status" value="1"/>
</dbReference>
<evidence type="ECO:0000313" key="8">
    <source>
        <dbReference type="Proteomes" id="UP000712281"/>
    </source>
</evidence>
<feature type="region of interest" description="Disordered" evidence="5">
    <location>
        <begin position="617"/>
        <end position="638"/>
    </location>
</feature>
<evidence type="ECO:0000256" key="2">
    <source>
        <dbReference type="ARBA" id="ARBA00022723"/>
    </source>
</evidence>
<dbReference type="PANTHER" id="PTHR10876:SF0">
    <property type="entry name" value="ZINC FINGER PROTEIN ZPR1"/>
    <property type="match status" value="1"/>
</dbReference>
<dbReference type="FunFam" id="2.60.120.1040:FF:000002">
    <property type="entry name" value="zinc finger protein ZPR1"/>
    <property type="match status" value="1"/>
</dbReference>
<dbReference type="GO" id="GO:0005634">
    <property type="term" value="C:nucleus"/>
    <property type="evidence" value="ECO:0007669"/>
    <property type="project" value="TreeGrafter"/>
</dbReference>
<dbReference type="Pfam" id="PF22794">
    <property type="entry name" value="jr-ZPR1"/>
    <property type="match status" value="2"/>
</dbReference>
<dbReference type="InterPro" id="IPR040141">
    <property type="entry name" value="ZPR1"/>
</dbReference>
<organism evidence="7 8">
    <name type="scientific">Brassica cretica</name>
    <name type="common">Mustard</name>
    <dbReference type="NCBI Taxonomy" id="69181"/>
    <lineage>
        <taxon>Eukaryota</taxon>
        <taxon>Viridiplantae</taxon>
        <taxon>Streptophyta</taxon>
        <taxon>Embryophyta</taxon>
        <taxon>Tracheophyta</taxon>
        <taxon>Spermatophyta</taxon>
        <taxon>Magnoliopsida</taxon>
        <taxon>eudicotyledons</taxon>
        <taxon>Gunneridae</taxon>
        <taxon>Pentapetalae</taxon>
        <taxon>rosids</taxon>
        <taxon>malvids</taxon>
        <taxon>Brassicales</taxon>
        <taxon>Brassicaceae</taxon>
        <taxon>Brassiceae</taxon>
        <taxon>Brassica</taxon>
    </lineage>
</organism>
<keyword evidence="2" id="KW-0479">Metal-binding</keyword>
<dbReference type="SMART" id="SM00709">
    <property type="entry name" value="Zpr1"/>
    <property type="match status" value="2"/>
</dbReference>
<feature type="domain" description="Zinc finger ZPR1-type" evidence="6">
    <location>
        <begin position="1"/>
        <end position="98"/>
    </location>
</feature>
<evidence type="ECO:0000313" key="7">
    <source>
        <dbReference type="EMBL" id="KAF2581604.1"/>
    </source>
</evidence>
<dbReference type="InterPro" id="IPR004457">
    <property type="entry name" value="Znf_ZPR1"/>
</dbReference>
<proteinExistence type="inferred from homology"/>
<dbReference type="GO" id="GO:0008270">
    <property type="term" value="F:zinc ion binding"/>
    <property type="evidence" value="ECO:0007669"/>
    <property type="project" value="UniProtKB-KW"/>
</dbReference>
<dbReference type="Proteomes" id="UP000712281">
    <property type="component" value="Unassembled WGS sequence"/>
</dbReference>
<dbReference type="NCBIfam" id="TIGR00310">
    <property type="entry name" value="ZPR1_znf"/>
    <property type="match status" value="1"/>
</dbReference>
<sequence length="674" mass="73222">MQIFDRQVVKSESATIKIPGLDFEIPPEAQRGSLSTVEGILARAADELSALQEERKKVDPKTAEAIDQFLYKLRACAKAETPFTFVLDDPAGNSFVENPHAPSPDPSLTIKFYDRTPEQQATLGYLADPSQAGHSEGSLATPSGETASIPHGTIGATAGHRAIAQILHAPSPDPSLTIKFYDRTPEQQATLGYLADPSQAGHSEGSLATPSGETASIPHGTIGATAGHRAIAQSNSTDISDNLFRYSAPEEVTSDSVMTFPSTCGACMKQCETRMFVTSILSKFHSLKIEIPYFQEVIVMASTCEDCGYRNSELKPGGAIPEKGKKITLSVKDITDLSRDVIKSDTAGVKIPELDLELAGGTLGGMVTTVEGLVTQIRESLARVHGFTFGDSLDESKKNKWREFGSRLTKLDKYAETLSSKKRRRSDISPGERMDAANLDKMRNQVPRAQDQRSEERKKMLGLNKRARTPVGDVRGDGRVSTLARQQVIERGSDSPPSVPGETVRIEEKIRRLPVGGEGWETRMKRKRSVATLGNRVMNPDQRVMQQPKPTVDSKLRSCDTQNFRLKSSTGVSGINRLESSFEPDSPGMGGLPRNELETVSLARDRSVLAEQRLMAKGNNKRNLQEDGPTNSSTAILKGNVSRAPRTATVMGVDSSIKVEPSSGNKIQSLVNFV</sequence>
<protein>
    <recommendedName>
        <fullName evidence="6">Zinc finger ZPR1-type domain-containing protein</fullName>
    </recommendedName>
</protein>
<comment type="similarity">
    <text evidence="1">Belongs to the ZPR1 family.</text>
</comment>
<dbReference type="FunFam" id="2.20.25.420:FF:000002">
    <property type="entry name" value="Zinc finger protein ZPR1"/>
    <property type="match status" value="1"/>
</dbReference>
<reference evidence="7" key="1">
    <citation type="submission" date="2019-12" db="EMBL/GenBank/DDBJ databases">
        <title>Genome sequencing and annotation of Brassica cretica.</title>
        <authorList>
            <person name="Studholme D.J."/>
            <person name="Sarris P.F."/>
        </authorList>
    </citation>
    <scope>NUCLEOTIDE SEQUENCE</scope>
    <source>
        <strain evidence="7">PFS-001/15</strain>
        <tissue evidence="7">Leaf</tissue>
    </source>
</reference>
<evidence type="ECO:0000259" key="6">
    <source>
        <dbReference type="SMART" id="SM00709"/>
    </source>
</evidence>
<dbReference type="PANTHER" id="PTHR10876">
    <property type="entry name" value="ZINC FINGER PROTEIN ZPR1"/>
    <property type="match status" value="1"/>
</dbReference>
<feature type="compositionally biased region" description="Basic and acidic residues" evidence="5">
    <location>
        <begin position="426"/>
        <end position="443"/>
    </location>
</feature>
<feature type="region of interest" description="Disordered" evidence="5">
    <location>
        <begin position="128"/>
        <end position="153"/>
    </location>
</feature>
<evidence type="ECO:0000256" key="4">
    <source>
        <dbReference type="ARBA" id="ARBA00022833"/>
    </source>
</evidence>
<dbReference type="AlphaFoldDB" id="A0A8S9JHZ8"/>
<dbReference type="InterPro" id="IPR056180">
    <property type="entry name" value="ZPR1_jr_dom"/>
</dbReference>
<feature type="domain" description="Zinc finger ZPR1-type" evidence="6">
    <location>
        <begin position="262"/>
        <end position="420"/>
    </location>
</feature>
<feature type="region of interest" description="Disordered" evidence="5">
    <location>
        <begin position="419"/>
        <end position="457"/>
    </location>
</feature>
<dbReference type="InterPro" id="IPR042451">
    <property type="entry name" value="ZPR1_A/B_dom"/>
</dbReference>
<evidence type="ECO:0000256" key="3">
    <source>
        <dbReference type="ARBA" id="ARBA00022771"/>
    </source>
</evidence>
<keyword evidence="3" id="KW-0863">Zinc-finger</keyword>
<name>A0A8S9JHZ8_BRACR</name>
<dbReference type="InterPro" id="IPR042452">
    <property type="entry name" value="ZPR1_Znf1/2"/>
</dbReference>
<comment type="caution">
    <text evidence="7">The sequence shown here is derived from an EMBL/GenBank/DDBJ whole genome shotgun (WGS) entry which is preliminary data.</text>
</comment>
<dbReference type="Pfam" id="PF03367">
    <property type="entry name" value="Zn_ribbon_ZPR1"/>
    <property type="match status" value="1"/>
</dbReference>